<gene>
    <name evidence="2" type="ordered locus">MICA_1592</name>
</gene>
<name>G2KPT8_MICAA</name>
<evidence type="ECO:0000313" key="2">
    <source>
        <dbReference type="EMBL" id="AEP09907.1"/>
    </source>
</evidence>
<dbReference type="Proteomes" id="UP000009286">
    <property type="component" value="Chromosome"/>
</dbReference>
<evidence type="ECO:0000256" key="1">
    <source>
        <dbReference type="SAM" id="SignalP"/>
    </source>
</evidence>
<keyword evidence="1" id="KW-0732">Signal</keyword>
<feature type="signal peptide" evidence="1">
    <location>
        <begin position="1"/>
        <end position="27"/>
    </location>
</feature>
<keyword evidence="3" id="KW-1185">Reference proteome</keyword>
<dbReference type="HOGENOM" id="CLU_2012635_0_0_5"/>
<sequence>MTTSFTRTSSRILGALFLGAVATCAAAEDTPHQNDPLIKQMGDYIARDAARAGITMTEDEKQAAVKGYGKRFGRNIDEMTCKDTNVSMYIGEHNVRFGIDICKINNVLKVGKNGIRPIEPLEP</sequence>
<dbReference type="AlphaFoldDB" id="G2KPT8"/>
<feature type="chain" id="PRO_5003432482" evidence="1">
    <location>
        <begin position="28"/>
        <end position="123"/>
    </location>
</feature>
<protein>
    <submittedName>
        <fullName evidence="2">Uncharacterized protein</fullName>
    </submittedName>
</protein>
<proteinExistence type="predicted"/>
<dbReference type="RefSeq" id="WP_014103130.1">
    <property type="nucleotide sequence ID" value="NC_016026.1"/>
</dbReference>
<evidence type="ECO:0000313" key="3">
    <source>
        <dbReference type="Proteomes" id="UP000009286"/>
    </source>
</evidence>
<dbReference type="KEGG" id="mai:MICA_1592"/>
<organism evidence="2 3">
    <name type="scientific">Micavibrio aeruginosavorus (strain ARL-13)</name>
    <dbReference type="NCBI Taxonomy" id="856793"/>
    <lineage>
        <taxon>Bacteria</taxon>
        <taxon>Pseudomonadati</taxon>
        <taxon>Bdellovibrionota</taxon>
        <taxon>Bdellovibrionia</taxon>
        <taxon>Bdellovibrionales</taxon>
        <taxon>Pseudobdellovibrionaceae</taxon>
        <taxon>Micavibrio</taxon>
    </lineage>
</organism>
<accession>G2KPT8</accession>
<dbReference type="OrthoDB" id="9827550at2"/>
<reference evidence="2 3" key="1">
    <citation type="journal article" date="2011" name="BMC Genomics">
        <title>Genomic insights into an obligate epibiotic bacterial predator: Micavibrio aeruginosavorus ARL-13.</title>
        <authorList>
            <person name="Wang Z."/>
            <person name="Kadouri D."/>
            <person name="Wu M."/>
        </authorList>
    </citation>
    <scope>NUCLEOTIDE SEQUENCE [LARGE SCALE GENOMIC DNA]</scope>
    <source>
        <strain evidence="2 3">ARL-13</strain>
    </source>
</reference>
<dbReference type="EMBL" id="CP002382">
    <property type="protein sequence ID" value="AEP09907.1"/>
    <property type="molecule type" value="Genomic_DNA"/>
</dbReference>